<dbReference type="OrthoDB" id="6780952at2759"/>
<dbReference type="EMBL" id="VTPC01000617">
    <property type="protein sequence ID" value="KAF2905025.1"/>
    <property type="molecule type" value="Genomic_DNA"/>
</dbReference>
<organism evidence="2 3">
    <name type="scientific">Ignelater luminosus</name>
    <name type="common">Cucubano</name>
    <name type="synonym">Pyrophorus luminosus</name>
    <dbReference type="NCBI Taxonomy" id="2038154"/>
    <lineage>
        <taxon>Eukaryota</taxon>
        <taxon>Metazoa</taxon>
        <taxon>Ecdysozoa</taxon>
        <taxon>Arthropoda</taxon>
        <taxon>Hexapoda</taxon>
        <taxon>Insecta</taxon>
        <taxon>Pterygota</taxon>
        <taxon>Neoptera</taxon>
        <taxon>Endopterygota</taxon>
        <taxon>Coleoptera</taxon>
        <taxon>Polyphaga</taxon>
        <taxon>Elateriformia</taxon>
        <taxon>Elateroidea</taxon>
        <taxon>Elateridae</taxon>
        <taxon>Agrypninae</taxon>
        <taxon>Pyrophorini</taxon>
        <taxon>Ignelater</taxon>
    </lineage>
</organism>
<sequence>MAGEEWCRSFMKRNPKLSTLPLSPSLLNGVANSVESEQAIYIQQTSSLSSKSRQPVISLNGEVLNIEDQSLPAYSVTFELHNAANQEPLKTPTFSRSNSVDVQPSSSSSLGLLHLFFPQRYYWAYPKAPPSKTTNRDRKTKKSKIYTNTPEKENIRKEYKEKQRRLKAKQVKKNIVENADRKKAKKKQKKAKSIHRKPHQMNKSFSVSFATDHILRVSLEKKKEGNCGF</sequence>
<reference evidence="2" key="1">
    <citation type="submission" date="2019-08" db="EMBL/GenBank/DDBJ databases">
        <title>The genome of the North American firefly Photinus pyralis.</title>
        <authorList>
            <consortium name="Photinus pyralis genome working group"/>
            <person name="Fallon T.R."/>
            <person name="Sander Lower S.E."/>
            <person name="Weng J.-K."/>
        </authorList>
    </citation>
    <scope>NUCLEOTIDE SEQUENCE</scope>
    <source>
        <strain evidence="2">TRF0915ILg1</strain>
        <tissue evidence="2">Whole body</tissue>
    </source>
</reference>
<comment type="caution">
    <text evidence="2">The sequence shown here is derived from an EMBL/GenBank/DDBJ whole genome shotgun (WGS) entry which is preliminary data.</text>
</comment>
<accession>A0A8K0GHQ6</accession>
<proteinExistence type="predicted"/>
<evidence type="ECO:0000256" key="1">
    <source>
        <dbReference type="SAM" id="MobiDB-lite"/>
    </source>
</evidence>
<keyword evidence="3" id="KW-1185">Reference proteome</keyword>
<dbReference type="AlphaFoldDB" id="A0A8K0GHQ6"/>
<feature type="region of interest" description="Disordered" evidence="1">
    <location>
        <begin position="128"/>
        <end position="150"/>
    </location>
</feature>
<evidence type="ECO:0000313" key="2">
    <source>
        <dbReference type="EMBL" id="KAF2905025.1"/>
    </source>
</evidence>
<evidence type="ECO:0000313" key="3">
    <source>
        <dbReference type="Proteomes" id="UP000801492"/>
    </source>
</evidence>
<protein>
    <submittedName>
        <fullName evidence="2">Uncharacterized protein</fullName>
    </submittedName>
</protein>
<dbReference type="Proteomes" id="UP000801492">
    <property type="component" value="Unassembled WGS sequence"/>
</dbReference>
<feature type="compositionally biased region" description="Basic residues" evidence="1">
    <location>
        <begin position="182"/>
        <end position="199"/>
    </location>
</feature>
<gene>
    <name evidence="2" type="ORF">ILUMI_01153</name>
</gene>
<name>A0A8K0GHQ6_IGNLU</name>
<feature type="region of interest" description="Disordered" evidence="1">
    <location>
        <begin position="177"/>
        <end position="199"/>
    </location>
</feature>